<evidence type="ECO:0000313" key="1">
    <source>
        <dbReference type="EMBL" id="KAJ8016398.1"/>
    </source>
</evidence>
<organism evidence="1 2">
    <name type="scientific">Dallia pectoralis</name>
    <name type="common">Alaska blackfish</name>
    <dbReference type="NCBI Taxonomy" id="75939"/>
    <lineage>
        <taxon>Eukaryota</taxon>
        <taxon>Metazoa</taxon>
        <taxon>Chordata</taxon>
        <taxon>Craniata</taxon>
        <taxon>Vertebrata</taxon>
        <taxon>Euteleostomi</taxon>
        <taxon>Actinopterygii</taxon>
        <taxon>Neopterygii</taxon>
        <taxon>Teleostei</taxon>
        <taxon>Protacanthopterygii</taxon>
        <taxon>Esociformes</taxon>
        <taxon>Umbridae</taxon>
        <taxon>Dallia</taxon>
    </lineage>
</organism>
<evidence type="ECO:0000313" key="2">
    <source>
        <dbReference type="Proteomes" id="UP001157502"/>
    </source>
</evidence>
<keyword evidence="2" id="KW-1185">Reference proteome</keyword>
<proteinExistence type="predicted"/>
<reference evidence="1" key="1">
    <citation type="submission" date="2021-05" db="EMBL/GenBank/DDBJ databases">
        <authorList>
            <person name="Pan Q."/>
            <person name="Jouanno E."/>
            <person name="Zahm M."/>
            <person name="Klopp C."/>
            <person name="Cabau C."/>
            <person name="Louis A."/>
            <person name="Berthelot C."/>
            <person name="Parey E."/>
            <person name="Roest Crollius H."/>
            <person name="Montfort J."/>
            <person name="Robinson-Rechavi M."/>
            <person name="Bouchez O."/>
            <person name="Lampietro C."/>
            <person name="Lopez Roques C."/>
            <person name="Donnadieu C."/>
            <person name="Postlethwait J."/>
            <person name="Bobe J."/>
            <person name="Dillon D."/>
            <person name="Chandos A."/>
            <person name="von Hippel F."/>
            <person name="Guiguen Y."/>
        </authorList>
    </citation>
    <scope>NUCLEOTIDE SEQUENCE</scope>
    <source>
        <strain evidence="1">YG-Jan2019</strain>
    </source>
</reference>
<gene>
    <name evidence="1" type="ORF">DPEC_G00006810</name>
</gene>
<name>A0ACC2HKK3_DALPE</name>
<sequence>MAEGKDTAQEDCATSLPGFRPRQGHKVLKPSRRPSAAHCEKPVISLGKSNSSTLAFLCHPQRLNGALQKITQRNKGSKELAPGSSGMAKTAEFPPPLFSSHSHSPLFPSHTTLLLSHRTGHNHV</sequence>
<accession>A0ACC2HKK3</accession>
<dbReference type="Proteomes" id="UP001157502">
    <property type="component" value="Chromosome 1"/>
</dbReference>
<dbReference type="EMBL" id="CM055728">
    <property type="protein sequence ID" value="KAJ8016398.1"/>
    <property type="molecule type" value="Genomic_DNA"/>
</dbReference>
<comment type="caution">
    <text evidence="1">The sequence shown here is derived from an EMBL/GenBank/DDBJ whole genome shotgun (WGS) entry which is preliminary data.</text>
</comment>
<protein>
    <submittedName>
        <fullName evidence="1">Uncharacterized protein</fullName>
    </submittedName>
</protein>